<evidence type="ECO:0000256" key="31">
    <source>
        <dbReference type="ARBA" id="ARBA00076367"/>
    </source>
</evidence>
<keyword evidence="23" id="KW-0407">Ion channel</keyword>
<dbReference type="Pfam" id="PF00027">
    <property type="entry name" value="cNMP_binding"/>
    <property type="match status" value="1"/>
</dbReference>
<feature type="region of interest" description="Disordered" evidence="35">
    <location>
        <begin position="920"/>
        <end position="995"/>
    </location>
</feature>
<reference evidence="39 40" key="1">
    <citation type="submission" date="2024-04" db="EMBL/GenBank/DDBJ databases">
        <authorList>
            <person name="Waldvogel A.-M."/>
            <person name="Schoenle A."/>
        </authorList>
    </citation>
    <scope>NUCLEOTIDE SEQUENCE [LARGE SCALE GENOMIC DNA]</scope>
</reference>
<evidence type="ECO:0000256" key="2">
    <source>
        <dbReference type="ARBA" id="ARBA00004342"/>
    </source>
</evidence>
<dbReference type="Pfam" id="PF00520">
    <property type="entry name" value="Ion_trans"/>
    <property type="match status" value="1"/>
</dbReference>
<dbReference type="FunFam" id="1.10.1200.260:FF:000002">
    <property type="entry name" value="Potassium voltage-gated channel subfamily H member 8"/>
    <property type="match status" value="1"/>
</dbReference>
<evidence type="ECO:0000256" key="26">
    <source>
        <dbReference type="ARBA" id="ARBA00047660"/>
    </source>
</evidence>
<dbReference type="InterPro" id="IPR005225">
    <property type="entry name" value="Small_GTP-bd"/>
</dbReference>
<keyword evidence="16 36" id="KW-1133">Transmembrane helix</keyword>
<evidence type="ECO:0000256" key="6">
    <source>
        <dbReference type="ARBA" id="ARBA00022448"/>
    </source>
</evidence>
<dbReference type="InterPro" id="IPR035965">
    <property type="entry name" value="PAS-like_dom_sf"/>
</dbReference>
<dbReference type="GO" id="GO:0005249">
    <property type="term" value="F:voltage-gated potassium channel activity"/>
    <property type="evidence" value="ECO:0007669"/>
    <property type="project" value="InterPro"/>
</dbReference>
<keyword evidence="13" id="KW-0851">Voltage-gated channel</keyword>
<dbReference type="SMART" id="SM00176">
    <property type="entry name" value="RAN"/>
    <property type="match status" value="1"/>
</dbReference>
<dbReference type="Gene3D" id="3.40.50.300">
    <property type="entry name" value="P-loop containing nucleotide triphosphate hydrolases"/>
    <property type="match status" value="1"/>
</dbReference>
<evidence type="ECO:0000256" key="16">
    <source>
        <dbReference type="ARBA" id="ARBA00022989"/>
    </source>
</evidence>
<dbReference type="CDD" id="cd00038">
    <property type="entry name" value="CAP_ED"/>
    <property type="match status" value="1"/>
</dbReference>
<dbReference type="PROSITE" id="PS50113">
    <property type="entry name" value="PAC"/>
    <property type="match status" value="1"/>
</dbReference>
<feature type="transmembrane region" description="Helical" evidence="36">
    <location>
        <begin position="308"/>
        <end position="336"/>
    </location>
</feature>
<comment type="function">
    <text evidence="27">Pore-forming (alpha) subunit of a voltage-gated delayed rectifier. Activates at more negative voltages, exhibits fast prepulse-independent activation kinetics and deactivates much more slowly, but shows no inactivation.</text>
</comment>
<keyword evidence="8 36" id="KW-0812">Transmembrane</keyword>
<keyword evidence="20" id="KW-0325">Glycoprotein</keyword>
<dbReference type="InterPro" id="IPR018490">
    <property type="entry name" value="cNMP-bd_dom_sf"/>
</dbReference>
<keyword evidence="14" id="KW-0653">Protein transport</keyword>
<dbReference type="SMART" id="SM00173">
    <property type="entry name" value="RAS"/>
    <property type="match status" value="1"/>
</dbReference>
<keyword evidence="40" id="KW-1185">Reference proteome</keyword>
<evidence type="ECO:0000259" key="37">
    <source>
        <dbReference type="PROSITE" id="PS50042"/>
    </source>
</evidence>
<evidence type="ECO:0000256" key="32">
    <source>
        <dbReference type="ARBA" id="ARBA00082973"/>
    </source>
</evidence>
<dbReference type="InterPro" id="IPR003950">
    <property type="entry name" value="K_chnl_volt-dep_ELK"/>
</dbReference>
<dbReference type="EMBL" id="OZ035840">
    <property type="protein sequence ID" value="CAL1587755.1"/>
    <property type="molecule type" value="Genomic_DNA"/>
</dbReference>
<evidence type="ECO:0000256" key="30">
    <source>
        <dbReference type="ARBA" id="ARBA00075970"/>
    </source>
</evidence>
<dbReference type="GO" id="GO:0042391">
    <property type="term" value="P:regulation of membrane potential"/>
    <property type="evidence" value="ECO:0007669"/>
    <property type="project" value="TreeGrafter"/>
</dbReference>
<dbReference type="FunFam" id="2.60.120.10:FF:000014">
    <property type="entry name" value="Potassium voltage-gated channel, subfamily H (Eag-related), member 4"/>
    <property type="match status" value="1"/>
</dbReference>
<evidence type="ECO:0000256" key="5">
    <source>
        <dbReference type="ARBA" id="ARBA00011984"/>
    </source>
</evidence>
<dbReference type="SMART" id="SM00175">
    <property type="entry name" value="RAB"/>
    <property type="match status" value="1"/>
</dbReference>
<keyword evidence="19 36" id="KW-0472">Membrane</keyword>
<gene>
    <name evidence="39" type="ORF">KC01_LOCUS17681</name>
</gene>
<evidence type="ECO:0000256" key="4">
    <source>
        <dbReference type="ARBA" id="ARBA00011552"/>
    </source>
</evidence>
<dbReference type="EC" id="3.6.5.2" evidence="5"/>
<dbReference type="NCBIfam" id="TIGR00231">
    <property type="entry name" value="small_GTP"/>
    <property type="match status" value="1"/>
</dbReference>
<dbReference type="PROSITE" id="PS51419">
    <property type="entry name" value="RAB"/>
    <property type="match status" value="1"/>
</dbReference>
<evidence type="ECO:0000256" key="28">
    <source>
        <dbReference type="ARBA" id="ARBA00061598"/>
    </source>
</evidence>
<dbReference type="GO" id="GO:0031901">
    <property type="term" value="C:early endosome membrane"/>
    <property type="evidence" value="ECO:0007669"/>
    <property type="project" value="UniProtKB-SubCell"/>
</dbReference>
<dbReference type="PANTHER" id="PTHR10217">
    <property type="entry name" value="VOLTAGE AND LIGAND GATED POTASSIUM CHANNEL"/>
    <property type="match status" value="1"/>
</dbReference>
<dbReference type="SUPFAM" id="SSF52540">
    <property type="entry name" value="P-loop containing nucleoside triphosphate hydrolases"/>
    <property type="match status" value="1"/>
</dbReference>
<evidence type="ECO:0000256" key="10">
    <source>
        <dbReference type="ARBA" id="ARBA00022753"/>
    </source>
</evidence>
<dbReference type="FunFam" id="3.30.450.20:FF:000001">
    <property type="entry name" value="Potassium voltage-gated channel subfamily H member 7"/>
    <property type="match status" value="1"/>
</dbReference>
<evidence type="ECO:0000256" key="35">
    <source>
        <dbReference type="SAM" id="MobiDB-lite"/>
    </source>
</evidence>
<dbReference type="GO" id="GO:0034702">
    <property type="term" value="C:monoatomic ion channel complex"/>
    <property type="evidence" value="ECO:0007669"/>
    <property type="project" value="UniProtKB-KW"/>
</dbReference>
<keyword evidence="6" id="KW-0813">Transport</keyword>
<evidence type="ECO:0000256" key="22">
    <source>
        <dbReference type="ARBA" id="ARBA00023289"/>
    </source>
</evidence>
<evidence type="ECO:0000256" key="3">
    <source>
        <dbReference type="ARBA" id="ARBA00006270"/>
    </source>
</evidence>
<evidence type="ECO:0000256" key="34">
    <source>
        <dbReference type="SAM" id="Coils"/>
    </source>
</evidence>
<feature type="coiled-coil region" evidence="34">
    <location>
        <begin position="816"/>
        <end position="850"/>
    </location>
</feature>
<evidence type="ECO:0000313" key="40">
    <source>
        <dbReference type="Proteomes" id="UP001497482"/>
    </source>
</evidence>
<dbReference type="InterPro" id="IPR050818">
    <property type="entry name" value="KCNH_animal-type"/>
</dbReference>
<dbReference type="Gene3D" id="1.10.287.70">
    <property type="match status" value="1"/>
</dbReference>
<dbReference type="InterPro" id="IPR003938">
    <property type="entry name" value="K_chnl_volt-dep_EAG/ELK/ERG"/>
</dbReference>
<dbReference type="NCBIfam" id="TIGR00229">
    <property type="entry name" value="sensory_box"/>
    <property type="match status" value="1"/>
</dbReference>
<dbReference type="Gene3D" id="2.60.120.10">
    <property type="entry name" value="Jelly Rolls"/>
    <property type="match status" value="1"/>
</dbReference>
<dbReference type="Pfam" id="PF13426">
    <property type="entry name" value="PAS_9"/>
    <property type="match status" value="1"/>
</dbReference>
<protein>
    <recommendedName>
        <fullName evidence="29">Voltage-gated delayed rectifier potassium channel KCNH4</fullName>
        <ecNumber evidence="5">3.6.5.2</ecNumber>
    </recommendedName>
    <alternativeName>
        <fullName evidence="33">Brain-specific eag-like channel 2</fullName>
    </alternativeName>
    <alternativeName>
        <fullName evidence="31">Ether-a-go-go-like potassium channel 1</fullName>
    </alternativeName>
    <alternativeName>
        <fullName evidence="30">Potassium voltage-gated channel subfamily H member 4</fullName>
    </alternativeName>
    <alternativeName>
        <fullName evidence="32">Voltage-gated potassium channel subunit Kv12.3</fullName>
    </alternativeName>
</protein>
<evidence type="ECO:0000259" key="38">
    <source>
        <dbReference type="PROSITE" id="PS50113"/>
    </source>
</evidence>
<comment type="similarity">
    <text evidence="3">Belongs to the small GTPase superfamily. Rab family.</text>
</comment>
<evidence type="ECO:0000256" key="25">
    <source>
        <dbReference type="ARBA" id="ARBA00043949"/>
    </source>
</evidence>
<comment type="catalytic activity">
    <reaction evidence="24">
        <text>K(+)(in) = K(+)(out)</text>
        <dbReference type="Rhea" id="RHEA:29463"/>
        <dbReference type="ChEBI" id="CHEBI:29103"/>
    </reaction>
</comment>
<feature type="domain" description="PAC" evidence="38">
    <location>
        <begin position="93"/>
        <end position="145"/>
    </location>
</feature>
<proteinExistence type="inferred from homology"/>
<dbReference type="CDD" id="cd00130">
    <property type="entry name" value="PAS"/>
    <property type="match status" value="1"/>
</dbReference>
<dbReference type="GO" id="GO:0005525">
    <property type="term" value="F:GTP binding"/>
    <property type="evidence" value="ECO:0007669"/>
    <property type="project" value="UniProtKB-KW"/>
</dbReference>
<dbReference type="SUPFAM" id="SSF51206">
    <property type="entry name" value="cAMP-binding domain-like"/>
    <property type="match status" value="1"/>
</dbReference>
<accession>A0AAV2KFT8</accession>
<evidence type="ECO:0000256" key="27">
    <source>
        <dbReference type="ARBA" id="ARBA00058898"/>
    </source>
</evidence>
<dbReference type="PROSITE" id="PS51421">
    <property type="entry name" value="RAS"/>
    <property type="match status" value="1"/>
</dbReference>
<keyword evidence="15" id="KW-0630">Potassium</keyword>
<dbReference type="SMART" id="SM00174">
    <property type="entry name" value="RHO"/>
    <property type="match status" value="1"/>
</dbReference>
<dbReference type="InterPro" id="IPR005821">
    <property type="entry name" value="Ion_trans_dom"/>
</dbReference>
<evidence type="ECO:0000256" key="29">
    <source>
        <dbReference type="ARBA" id="ARBA00074373"/>
    </source>
</evidence>
<evidence type="ECO:0000256" key="13">
    <source>
        <dbReference type="ARBA" id="ARBA00022882"/>
    </source>
</evidence>
<evidence type="ECO:0000256" key="18">
    <source>
        <dbReference type="ARBA" id="ARBA00023134"/>
    </source>
</evidence>
<evidence type="ECO:0000256" key="7">
    <source>
        <dbReference type="ARBA" id="ARBA00022538"/>
    </source>
</evidence>
<keyword evidence="34" id="KW-0175">Coiled coil</keyword>
<feature type="transmembrane region" description="Helical" evidence="36">
    <location>
        <begin position="454"/>
        <end position="478"/>
    </location>
</feature>
<dbReference type="InterPro" id="IPR001806">
    <property type="entry name" value="Small_GTPase"/>
</dbReference>
<evidence type="ECO:0000256" key="8">
    <source>
        <dbReference type="ARBA" id="ARBA00022692"/>
    </source>
</evidence>
<evidence type="ECO:0000256" key="17">
    <source>
        <dbReference type="ARBA" id="ARBA00023065"/>
    </source>
</evidence>
<dbReference type="GO" id="GO:0005886">
    <property type="term" value="C:plasma membrane"/>
    <property type="evidence" value="ECO:0007669"/>
    <property type="project" value="UniProtKB-SubCell"/>
</dbReference>
<evidence type="ECO:0000256" key="36">
    <source>
        <dbReference type="SAM" id="Phobius"/>
    </source>
</evidence>
<evidence type="ECO:0000313" key="39">
    <source>
        <dbReference type="EMBL" id="CAL1587755.1"/>
    </source>
</evidence>
<keyword evidence="18" id="KW-0342">GTP-binding</keyword>
<keyword evidence="7" id="KW-0633">Potassium transport</keyword>
<dbReference type="Proteomes" id="UP001497482">
    <property type="component" value="Chromosome 18"/>
</dbReference>
<evidence type="ECO:0000256" key="21">
    <source>
        <dbReference type="ARBA" id="ARBA00023288"/>
    </source>
</evidence>
<evidence type="ECO:0000256" key="33">
    <source>
        <dbReference type="ARBA" id="ARBA00083198"/>
    </source>
</evidence>
<dbReference type="SMART" id="SM00086">
    <property type="entry name" value="PAC"/>
    <property type="match status" value="1"/>
</dbReference>
<dbReference type="Gene3D" id="3.30.450.20">
    <property type="entry name" value="PAS domain"/>
    <property type="match status" value="1"/>
</dbReference>
<dbReference type="PANTHER" id="PTHR10217:SF630">
    <property type="entry name" value="POTASSIUM VOLTAGE-GATED CHANNEL SUBFAMILY H MEMBER 4"/>
    <property type="match status" value="1"/>
</dbReference>
<keyword evidence="10" id="KW-0967">Endosome</keyword>
<dbReference type="InterPro" id="IPR000014">
    <property type="entry name" value="PAS"/>
</dbReference>
<comment type="subcellular location">
    <subcellularLocation>
        <location evidence="2">Cell membrane</location>
        <topology evidence="2">Lipid-anchor</topology>
        <orientation evidence="2">Cytoplasmic side</orientation>
    </subcellularLocation>
    <subcellularLocation>
        <location evidence="25">Early endosome membrane</location>
        <topology evidence="25">Lipid-anchor</topology>
    </subcellularLocation>
    <subcellularLocation>
        <location evidence="1">Membrane</location>
        <topology evidence="1">Multi-pass membrane protein</topology>
    </subcellularLocation>
</comment>
<evidence type="ECO:0000256" key="12">
    <source>
        <dbReference type="ARBA" id="ARBA00022826"/>
    </source>
</evidence>
<keyword evidence="11" id="KW-0378">Hydrolase</keyword>
<dbReference type="PRINTS" id="PR01465">
    <property type="entry name" value="ELKCHANNEL"/>
</dbReference>
<feature type="region of interest" description="Disordered" evidence="35">
    <location>
        <begin position="143"/>
        <end position="162"/>
    </location>
</feature>
<name>A0AAV2KFT8_KNICA</name>
<evidence type="ECO:0000256" key="1">
    <source>
        <dbReference type="ARBA" id="ARBA00004141"/>
    </source>
</evidence>
<dbReference type="GO" id="GO:0003925">
    <property type="term" value="F:G protein activity"/>
    <property type="evidence" value="ECO:0007669"/>
    <property type="project" value="UniProtKB-EC"/>
</dbReference>
<evidence type="ECO:0000256" key="15">
    <source>
        <dbReference type="ARBA" id="ARBA00022958"/>
    </source>
</evidence>
<dbReference type="PROSITE" id="PS50042">
    <property type="entry name" value="CNMP_BINDING_3"/>
    <property type="match status" value="1"/>
</dbReference>
<dbReference type="FunFam" id="3.40.50.300:FF:000180">
    <property type="entry name" value="Member RAS oncogene family"/>
    <property type="match status" value="1"/>
</dbReference>
<dbReference type="SMART" id="SM00100">
    <property type="entry name" value="cNMP"/>
    <property type="match status" value="1"/>
</dbReference>
<evidence type="ECO:0000256" key="11">
    <source>
        <dbReference type="ARBA" id="ARBA00022801"/>
    </source>
</evidence>
<dbReference type="InterPro" id="IPR027417">
    <property type="entry name" value="P-loop_NTPase"/>
</dbReference>
<evidence type="ECO:0000256" key="23">
    <source>
        <dbReference type="ARBA" id="ARBA00023303"/>
    </source>
</evidence>
<keyword evidence="17" id="KW-0406">Ion transport</keyword>
<dbReference type="PRINTS" id="PR01463">
    <property type="entry name" value="EAGCHANLFMLY"/>
</dbReference>
<dbReference type="CDD" id="cd01860">
    <property type="entry name" value="Rab5_related"/>
    <property type="match status" value="1"/>
</dbReference>
<keyword evidence="12" id="KW-0631">Potassium channel</keyword>
<keyword evidence="21" id="KW-0449">Lipoprotein</keyword>
<dbReference type="Pfam" id="PF00071">
    <property type="entry name" value="Ras"/>
    <property type="match status" value="1"/>
</dbReference>
<dbReference type="SUPFAM" id="SSF81324">
    <property type="entry name" value="Voltage-gated potassium channels"/>
    <property type="match status" value="1"/>
</dbReference>
<organism evidence="39 40">
    <name type="scientific">Knipowitschia caucasica</name>
    <name type="common">Caucasian dwarf goby</name>
    <name type="synonym">Pomatoschistus caucasicus</name>
    <dbReference type="NCBI Taxonomy" id="637954"/>
    <lineage>
        <taxon>Eukaryota</taxon>
        <taxon>Metazoa</taxon>
        <taxon>Chordata</taxon>
        <taxon>Craniata</taxon>
        <taxon>Vertebrata</taxon>
        <taxon>Euteleostomi</taxon>
        <taxon>Actinopterygii</taxon>
        <taxon>Neopterygii</taxon>
        <taxon>Teleostei</taxon>
        <taxon>Neoteleostei</taxon>
        <taxon>Acanthomorphata</taxon>
        <taxon>Gobiaria</taxon>
        <taxon>Gobiiformes</taxon>
        <taxon>Gobioidei</taxon>
        <taxon>Gobiidae</taxon>
        <taxon>Gobiinae</taxon>
        <taxon>Knipowitschia</taxon>
    </lineage>
</organism>
<feature type="domain" description="Cyclic nucleotide-binding" evidence="37">
    <location>
        <begin position="556"/>
        <end position="673"/>
    </location>
</feature>
<comment type="similarity">
    <text evidence="28">Belongs to the potassium channel family. H (Eag) (TC 1.A.1.20) subfamily. Kv12.3/KCNH4 sub-subfamily.</text>
</comment>
<dbReference type="SUPFAM" id="SSF55785">
    <property type="entry name" value="PYP-like sensor domain (PAS domain)"/>
    <property type="match status" value="1"/>
</dbReference>
<evidence type="ECO:0000256" key="20">
    <source>
        <dbReference type="ARBA" id="ARBA00023180"/>
    </source>
</evidence>
<dbReference type="AlphaFoldDB" id="A0AAV2KFT8"/>
<evidence type="ECO:0000256" key="14">
    <source>
        <dbReference type="ARBA" id="ARBA00022927"/>
    </source>
</evidence>
<evidence type="ECO:0000256" key="19">
    <source>
        <dbReference type="ARBA" id="ARBA00023136"/>
    </source>
</evidence>
<dbReference type="PROSITE" id="PS51420">
    <property type="entry name" value="RHO"/>
    <property type="match status" value="1"/>
</dbReference>
<dbReference type="InterPro" id="IPR000595">
    <property type="entry name" value="cNMP-bd_dom"/>
</dbReference>
<feature type="compositionally biased region" description="Polar residues" evidence="35">
    <location>
        <begin position="954"/>
        <end position="963"/>
    </location>
</feature>
<keyword evidence="9" id="KW-0547">Nucleotide-binding</keyword>
<feature type="transmembrane region" description="Helical" evidence="36">
    <location>
        <begin position="425"/>
        <end position="447"/>
    </location>
</feature>
<dbReference type="InterPro" id="IPR000700">
    <property type="entry name" value="PAS-assoc_C"/>
</dbReference>
<comment type="catalytic activity">
    <reaction evidence="26">
        <text>GTP + H2O = GDP + phosphate + H(+)</text>
        <dbReference type="Rhea" id="RHEA:19669"/>
        <dbReference type="ChEBI" id="CHEBI:15377"/>
        <dbReference type="ChEBI" id="CHEBI:15378"/>
        <dbReference type="ChEBI" id="CHEBI:37565"/>
        <dbReference type="ChEBI" id="CHEBI:43474"/>
        <dbReference type="ChEBI" id="CHEBI:58189"/>
        <dbReference type="EC" id="3.6.5.2"/>
    </reaction>
    <physiologicalReaction direction="left-to-right" evidence="26">
        <dbReference type="Rhea" id="RHEA:19670"/>
    </physiologicalReaction>
</comment>
<evidence type="ECO:0000256" key="9">
    <source>
        <dbReference type="ARBA" id="ARBA00022741"/>
    </source>
</evidence>
<comment type="subunit">
    <text evidence="4">The potassium channel is probably composed of a homo- or heterotetrameric complex of pore-forming alpha subunits that can associate with modulating beta subunits.</text>
</comment>
<evidence type="ECO:0000256" key="24">
    <source>
        <dbReference type="ARBA" id="ARBA00034430"/>
    </source>
</evidence>
<keyword evidence="22" id="KW-0636">Prenylation</keyword>
<dbReference type="InterPro" id="IPR001610">
    <property type="entry name" value="PAC"/>
</dbReference>
<dbReference type="InterPro" id="IPR014710">
    <property type="entry name" value="RmlC-like_jellyroll"/>
</dbReference>
<feature type="transmembrane region" description="Helical" evidence="36">
    <location>
        <begin position="357"/>
        <end position="383"/>
    </location>
</feature>
<sequence>MPVMKGLLAPQNTFLDNIANHFDGTHSNFLLGNAQGRHGNPIVYCSDGFCDLTGFVRTEVMQKTCSCNFLHGAETSDGVVQQVHRALDGQHEYQAHVCFYKKNGTPFWCLLDVVPIKNEKGDVVLYLLSFKDVSESLGKSHHFSETEGLSEPVHQSRKTPRSHFAQVQNRGRTIVHHITNMFQKRRKKKLSDNMFEKPSLPEYKVAAVKKSRLILLHYSVSKALWDWLILLATFYVAVTVPYDVCFVNHDPNSEHHTQVTHGTMASDIAVEVLFILDIILNFRTTYVSQSGQVVYNPRCIYIHYCTTWFFIDLIAALPFDLLYAFNITVTSLVHLLKTVRLLRLLRLLQKLDRYSQYSAVVLTLLMTAFALLAHWMACVWYVIGRMEIESSDPVTWDIGWLQELGKRLDTPFINGSMGGPPIPSAYVASLYFTLSSLTSVGFGNVCANTDAEKIFSISIMLMGALMHAVVFGNVTAIIQRMYSRRSLYHTRMKDLKDFIRVHRLPQQLKQRMIEYFQATWSVNNGINANELLHDFPDELRADIAMHLNKDILQLPVFERASRGCLRSLSLHIKTSFCAPGEYLIRHGDALQANYYVCSGSLEVLRDGMVLAILGKGDLIGADLPEQEEVIKTNADVKALTYCDLQHISMRALKEVLQLYPEYGTRFSSDIHHNLTYNLRESANTERKLPFIIEACGDGDDSEQKKASLLKGVGSPVRQTRYSTLLGAELQQKPLRLCRSPVQGRGCSPTSHSCEEALDRAAAYRPSTLLMPSLACASPLNLSPRVVDGIEDNEHTFQFNAELSQTNPNATGSLEVNSSLLQETEEVRQNISKLSKELGNLNQEVSAMAKELQNTMHYLQSHSSTFHCSAPAPAFSCGVPMMPAPTVTAPLSISTGLHLHHDTIPHPPRVKALFSRSLVRAPVTTTGGGSRKNSPPEVKARAKKERSRAAGADASRNTSKSTFPSVRCLQAARPSARPEPYPLAMAGRGGATRTNGAAPGNKICQFKLVLLGESAVGKSSLVLRFVKGQFHEFQESTIGAAFLTQTVCLDDTTVKFEIWDTAGQERYHSLAPMYYRGAQAAIVVYDITNTDTFTRAKNWVKELQRQASPNIVIALAGNKADLSQKRNVDFQEAQAYADDNSLLFMETSAKTAVNVNEIFMAIAKKLPKNEPQGGAGAAGRARGGVDLQETAPQGRSGQCCGGGN</sequence>
<feature type="region of interest" description="Disordered" evidence="35">
    <location>
        <begin position="1169"/>
        <end position="1203"/>
    </location>
</feature>
<dbReference type="Gene3D" id="1.10.1200.260">
    <property type="match status" value="1"/>
</dbReference>
<dbReference type="GO" id="GO:0015031">
    <property type="term" value="P:protein transport"/>
    <property type="evidence" value="ECO:0007669"/>
    <property type="project" value="UniProtKB-KW"/>
</dbReference>